<reference evidence="1" key="1">
    <citation type="submission" date="2019-12" db="EMBL/GenBank/DDBJ databases">
        <authorList>
            <person name="Scholes J."/>
        </authorList>
    </citation>
    <scope>NUCLEOTIDE SEQUENCE</scope>
</reference>
<accession>A0A9N7N8H3</accession>
<dbReference type="OrthoDB" id="1861185at2759"/>
<name>A0A9N7N8H3_STRHE</name>
<keyword evidence="2" id="KW-1185">Reference proteome</keyword>
<sequence>MEISTLPISASHRGQLISAGYTSLSSLSSISHSKLAQDLKITENEAVEILTVCSARNGLSKTENGNHAIVN</sequence>
<feature type="non-terminal residue" evidence="1">
    <location>
        <position position="1"/>
    </location>
</feature>
<evidence type="ECO:0000313" key="2">
    <source>
        <dbReference type="Proteomes" id="UP001153555"/>
    </source>
</evidence>
<protein>
    <submittedName>
        <fullName evidence="1">DNA repair protein RAD51 homolog 3</fullName>
    </submittedName>
</protein>
<dbReference type="Proteomes" id="UP001153555">
    <property type="component" value="Unassembled WGS sequence"/>
</dbReference>
<dbReference type="AlphaFoldDB" id="A0A9N7N8H3"/>
<gene>
    <name evidence="1" type="ORF">SHERM_22716</name>
</gene>
<organism evidence="1 2">
    <name type="scientific">Striga hermonthica</name>
    <name type="common">Purple witchweed</name>
    <name type="synonym">Buchnera hermonthica</name>
    <dbReference type="NCBI Taxonomy" id="68872"/>
    <lineage>
        <taxon>Eukaryota</taxon>
        <taxon>Viridiplantae</taxon>
        <taxon>Streptophyta</taxon>
        <taxon>Embryophyta</taxon>
        <taxon>Tracheophyta</taxon>
        <taxon>Spermatophyta</taxon>
        <taxon>Magnoliopsida</taxon>
        <taxon>eudicotyledons</taxon>
        <taxon>Gunneridae</taxon>
        <taxon>Pentapetalae</taxon>
        <taxon>asterids</taxon>
        <taxon>lamiids</taxon>
        <taxon>Lamiales</taxon>
        <taxon>Orobanchaceae</taxon>
        <taxon>Buchnereae</taxon>
        <taxon>Striga</taxon>
    </lineage>
</organism>
<comment type="caution">
    <text evidence="1">The sequence shown here is derived from an EMBL/GenBank/DDBJ whole genome shotgun (WGS) entry which is preliminary data.</text>
</comment>
<dbReference type="EMBL" id="CACSLK010027670">
    <property type="protein sequence ID" value="CAA0827020.1"/>
    <property type="molecule type" value="Genomic_DNA"/>
</dbReference>
<proteinExistence type="predicted"/>
<evidence type="ECO:0000313" key="1">
    <source>
        <dbReference type="EMBL" id="CAA0827020.1"/>
    </source>
</evidence>